<evidence type="ECO:0000313" key="3">
    <source>
        <dbReference type="EMBL" id="SMC82351.1"/>
    </source>
</evidence>
<dbReference type="InterPro" id="IPR051225">
    <property type="entry name" value="NAD(P)_epim/dehydratase"/>
</dbReference>
<sequence length="314" mass="35439">MSEKILVLGSNGQIGTELVTALRKSYGENNVVACDIRRPDYDIKESGPFEFVNVLEKDTLNTIFAKYKPTQVYLLAALLSATGEQNPKLAWDLNMNGLLNILDLAISYKTAKVYWPSSIAVFGPNSPKDNTPQYCVMDPNTVYGISKLAGERWCEYYFQKYGLDVRSIRYPGLISWKAAPGGGTTDYAIHIFHDALLKGSYASFLNASTELPMMYMDDAIRGTIELMDAEASKISIRSSYNFTGVSFTPEILAAEIRKHIPEFKLTYTENDPRQHIANSWPRSIDDSYAMKDWGWKPEFNLSKLTEDMLKNLKK</sequence>
<dbReference type="OrthoDB" id="9779902at2"/>
<name>A0A1W2CB50_9SPHI</name>
<dbReference type="Pfam" id="PF01370">
    <property type="entry name" value="Epimerase"/>
    <property type="match status" value="1"/>
</dbReference>
<dbReference type="GO" id="GO:0006567">
    <property type="term" value="P:L-threonine catabolic process"/>
    <property type="evidence" value="ECO:0007669"/>
    <property type="project" value="TreeGrafter"/>
</dbReference>
<evidence type="ECO:0000256" key="1">
    <source>
        <dbReference type="ARBA" id="ARBA00007637"/>
    </source>
</evidence>
<comment type="similarity">
    <text evidence="1">Belongs to the NAD(P)-dependent epimerase/dehydratase family.</text>
</comment>
<accession>A0A1W2CB50</accession>
<dbReference type="GO" id="GO:0008743">
    <property type="term" value="F:L-threonine 3-dehydrogenase activity"/>
    <property type="evidence" value="ECO:0007669"/>
    <property type="project" value="TreeGrafter"/>
</dbReference>
<dbReference type="RefSeq" id="WP_084289062.1">
    <property type="nucleotide sequence ID" value="NZ_FWYB01000003.1"/>
</dbReference>
<gene>
    <name evidence="3" type="ORF">SAMN04488101_103293</name>
</gene>
<dbReference type="Gene3D" id="3.40.50.720">
    <property type="entry name" value="NAD(P)-binding Rossmann-like Domain"/>
    <property type="match status" value="1"/>
</dbReference>
<dbReference type="FunFam" id="3.40.50.720:FF:000077">
    <property type="entry name" value="L-threonine 3-dehydrogenase, mitochondrial"/>
    <property type="match status" value="1"/>
</dbReference>
<dbReference type="InterPro" id="IPR036291">
    <property type="entry name" value="NAD(P)-bd_dom_sf"/>
</dbReference>
<keyword evidence="4" id="KW-1185">Reference proteome</keyword>
<organism evidence="3 4">
    <name type="scientific">Pedobacter nyackensis</name>
    <dbReference type="NCBI Taxonomy" id="475255"/>
    <lineage>
        <taxon>Bacteria</taxon>
        <taxon>Pseudomonadati</taxon>
        <taxon>Bacteroidota</taxon>
        <taxon>Sphingobacteriia</taxon>
        <taxon>Sphingobacteriales</taxon>
        <taxon>Sphingobacteriaceae</taxon>
        <taxon>Pedobacter</taxon>
    </lineage>
</organism>
<dbReference type="EMBL" id="FWYB01000003">
    <property type="protein sequence ID" value="SMC82351.1"/>
    <property type="molecule type" value="Genomic_DNA"/>
</dbReference>
<dbReference type="STRING" id="475255.SAMN04488101_103293"/>
<dbReference type="Proteomes" id="UP000192678">
    <property type="component" value="Unassembled WGS sequence"/>
</dbReference>
<dbReference type="PANTHER" id="PTHR42687:SF1">
    <property type="entry name" value="L-THREONINE 3-DEHYDROGENASE, MITOCHONDRIAL"/>
    <property type="match status" value="1"/>
</dbReference>
<reference evidence="3 4" key="1">
    <citation type="submission" date="2017-04" db="EMBL/GenBank/DDBJ databases">
        <authorList>
            <person name="Afonso C.L."/>
            <person name="Miller P.J."/>
            <person name="Scott M.A."/>
            <person name="Spackman E."/>
            <person name="Goraichik I."/>
            <person name="Dimitrov K.M."/>
            <person name="Suarez D.L."/>
            <person name="Swayne D.E."/>
        </authorList>
    </citation>
    <scope>NUCLEOTIDE SEQUENCE [LARGE SCALE GENOMIC DNA]</scope>
    <source>
        <strain evidence="3 4">DSM 19625</strain>
    </source>
</reference>
<dbReference type="InterPro" id="IPR001509">
    <property type="entry name" value="Epimerase_deHydtase"/>
</dbReference>
<dbReference type="AlphaFoldDB" id="A0A1W2CB50"/>
<evidence type="ECO:0000313" key="4">
    <source>
        <dbReference type="Proteomes" id="UP000192678"/>
    </source>
</evidence>
<protein>
    <submittedName>
        <fullName evidence="3">Nucleoside-diphosphate-sugar epimerase</fullName>
    </submittedName>
</protein>
<proteinExistence type="inferred from homology"/>
<dbReference type="PANTHER" id="PTHR42687">
    <property type="entry name" value="L-THREONINE 3-DEHYDROGENASE"/>
    <property type="match status" value="1"/>
</dbReference>
<dbReference type="SUPFAM" id="SSF51735">
    <property type="entry name" value="NAD(P)-binding Rossmann-fold domains"/>
    <property type="match status" value="1"/>
</dbReference>
<feature type="domain" description="NAD-dependent epimerase/dehydratase" evidence="2">
    <location>
        <begin position="5"/>
        <end position="230"/>
    </location>
</feature>
<evidence type="ECO:0000259" key="2">
    <source>
        <dbReference type="Pfam" id="PF01370"/>
    </source>
</evidence>